<organism evidence="3 4">
    <name type="scientific">Sphingobacterium chuzhouense</name>
    <dbReference type="NCBI Taxonomy" id="1742264"/>
    <lineage>
        <taxon>Bacteria</taxon>
        <taxon>Pseudomonadati</taxon>
        <taxon>Bacteroidota</taxon>
        <taxon>Sphingobacteriia</taxon>
        <taxon>Sphingobacteriales</taxon>
        <taxon>Sphingobacteriaceae</taxon>
        <taxon>Sphingobacterium</taxon>
    </lineage>
</organism>
<dbReference type="PANTHER" id="PTHR34220:SF7">
    <property type="entry name" value="SENSOR HISTIDINE KINASE YPDA"/>
    <property type="match status" value="1"/>
</dbReference>
<proteinExistence type="predicted"/>
<reference evidence="3 4" key="1">
    <citation type="submission" date="2020-08" db="EMBL/GenBank/DDBJ databases">
        <title>Sphingobacterium sp. DN00404 isolated from aquaculture water.</title>
        <authorList>
            <person name="Zhang M."/>
        </authorList>
    </citation>
    <scope>NUCLEOTIDE SEQUENCE [LARGE SCALE GENOMIC DNA]</scope>
    <source>
        <strain evidence="3 4">KCTC 42746</strain>
    </source>
</reference>
<dbReference type="RefSeq" id="WP_190314279.1">
    <property type="nucleotide sequence ID" value="NZ_JACNYL010000003.1"/>
</dbReference>
<feature type="transmembrane region" description="Helical" evidence="1">
    <location>
        <begin position="34"/>
        <end position="54"/>
    </location>
</feature>
<dbReference type="Gene3D" id="3.30.565.10">
    <property type="entry name" value="Histidine kinase-like ATPase, C-terminal domain"/>
    <property type="match status" value="1"/>
</dbReference>
<gene>
    <name evidence="3" type="ORF">H8B21_13395</name>
</gene>
<dbReference type="InterPro" id="IPR036890">
    <property type="entry name" value="HATPase_C_sf"/>
</dbReference>
<keyword evidence="1" id="KW-0472">Membrane</keyword>
<evidence type="ECO:0000313" key="4">
    <source>
        <dbReference type="Proteomes" id="UP000651112"/>
    </source>
</evidence>
<keyword evidence="4" id="KW-1185">Reference proteome</keyword>
<dbReference type="PANTHER" id="PTHR34220">
    <property type="entry name" value="SENSOR HISTIDINE KINASE YPDA"/>
    <property type="match status" value="1"/>
</dbReference>
<feature type="transmembrane region" description="Helical" evidence="1">
    <location>
        <begin position="66"/>
        <end position="88"/>
    </location>
</feature>
<evidence type="ECO:0000256" key="1">
    <source>
        <dbReference type="SAM" id="Phobius"/>
    </source>
</evidence>
<dbReference type="InterPro" id="IPR010559">
    <property type="entry name" value="Sig_transdc_His_kin_internal"/>
</dbReference>
<dbReference type="InterPro" id="IPR050640">
    <property type="entry name" value="Bact_2-comp_sensor_kinase"/>
</dbReference>
<sequence length="350" mass="41328">MRKLINTNYTKHIFFWIAYAIYFYINNSSRNDNITIGIVVLTVPYFAFVFYIVYHILERFFRPEKYVKGVISLVAFYILSTLFVYFVMHGGLEPSGFYRKLQVQKDLFTWSDFFDSLRVMHVNFTIWAILYYLHRGQLRAVKEKLAEAERRLQIEEERKQYEFAALASQVSPHLFANIFHSWAQQLHSLYPEMAKQVMETYELMKFYMTAHEPNGKKTILLHDELKAVDSFISIQQKTRRKKCYVDVVEQGNLLGYTIPPTSLLTLVENAFKHGDLNQSLYPLEIFVRIETDRLLITTENKKQESKTSAATHGYGLHNLKRRLNIVYGERADLKIQETETTYKVILNINF</sequence>
<feature type="domain" description="Signal transduction histidine kinase internal region" evidence="2">
    <location>
        <begin position="162"/>
        <end position="237"/>
    </location>
</feature>
<evidence type="ECO:0000313" key="3">
    <source>
        <dbReference type="EMBL" id="MBD1422566.1"/>
    </source>
</evidence>
<keyword evidence="1" id="KW-0812">Transmembrane</keyword>
<feature type="transmembrane region" description="Helical" evidence="1">
    <location>
        <begin position="12"/>
        <end position="28"/>
    </location>
</feature>
<accession>A0ABR7XTT0</accession>
<dbReference type="Pfam" id="PF06580">
    <property type="entry name" value="His_kinase"/>
    <property type="match status" value="1"/>
</dbReference>
<evidence type="ECO:0000259" key="2">
    <source>
        <dbReference type="Pfam" id="PF06580"/>
    </source>
</evidence>
<protein>
    <submittedName>
        <fullName evidence="3">Histidine kinase</fullName>
    </submittedName>
</protein>
<feature type="transmembrane region" description="Helical" evidence="1">
    <location>
        <begin position="116"/>
        <end position="134"/>
    </location>
</feature>
<keyword evidence="3" id="KW-0808">Transferase</keyword>
<dbReference type="Proteomes" id="UP000651112">
    <property type="component" value="Unassembled WGS sequence"/>
</dbReference>
<keyword evidence="1" id="KW-1133">Transmembrane helix</keyword>
<comment type="caution">
    <text evidence="3">The sequence shown here is derived from an EMBL/GenBank/DDBJ whole genome shotgun (WGS) entry which is preliminary data.</text>
</comment>
<name>A0ABR7XTT0_9SPHI</name>
<keyword evidence="3" id="KW-0418">Kinase</keyword>
<dbReference type="GO" id="GO:0016301">
    <property type="term" value="F:kinase activity"/>
    <property type="evidence" value="ECO:0007669"/>
    <property type="project" value="UniProtKB-KW"/>
</dbReference>
<dbReference type="EMBL" id="JACNYL010000003">
    <property type="protein sequence ID" value="MBD1422566.1"/>
    <property type="molecule type" value="Genomic_DNA"/>
</dbReference>